<protein>
    <recommendedName>
        <fullName evidence="3">DUF3164 family protein</fullName>
    </recommendedName>
</protein>
<dbReference type="Proteomes" id="UP000018072">
    <property type="component" value="Unassembled WGS sequence"/>
</dbReference>
<evidence type="ECO:0000313" key="1">
    <source>
        <dbReference type="EMBL" id="CDE34100.1"/>
    </source>
</evidence>
<evidence type="ECO:0008006" key="3">
    <source>
        <dbReference type="Google" id="ProtNLM"/>
    </source>
</evidence>
<dbReference type="Pfam" id="PF11363">
    <property type="entry name" value="DUF3164"/>
    <property type="match status" value="1"/>
</dbReference>
<organism evidence="1 2">
    <name type="scientific">Leyella stercorea CAG:629</name>
    <dbReference type="NCBI Taxonomy" id="1263103"/>
    <lineage>
        <taxon>Bacteria</taxon>
        <taxon>Pseudomonadati</taxon>
        <taxon>Bacteroidota</taxon>
        <taxon>Bacteroidia</taxon>
        <taxon>Bacteroidales</taxon>
        <taxon>Prevotellaceae</taxon>
        <taxon>Leyella</taxon>
    </lineage>
</organism>
<reference evidence="1" key="1">
    <citation type="submission" date="2012-11" db="EMBL/GenBank/DDBJ databases">
        <title>Dependencies among metagenomic species, viruses, plasmids and units of genetic variation.</title>
        <authorList>
            <person name="Nielsen H.B."/>
            <person name="Almeida M."/>
            <person name="Juncker A.S."/>
            <person name="Rasmussen S."/>
            <person name="Li J."/>
            <person name="Sunagawa S."/>
            <person name="Plichta D."/>
            <person name="Gautier L."/>
            <person name="Le Chatelier E."/>
            <person name="Peletier E."/>
            <person name="Bonde I."/>
            <person name="Nielsen T."/>
            <person name="Manichanh C."/>
            <person name="Arumugam M."/>
            <person name="Batto J."/>
            <person name="Santos M.B.Q.D."/>
            <person name="Blom N."/>
            <person name="Borruel N."/>
            <person name="Burgdorf K.S."/>
            <person name="Boumezbeur F."/>
            <person name="Casellas F."/>
            <person name="Dore J."/>
            <person name="Guarner F."/>
            <person name="Hansen T."/>
            <person name="Hildebrand F."/>
            <person name="Kaas R.S."/>
            <person name="Kennedy S."/>
            <person name="Kristiansen K."/>
            <person name="Kultima J.R."/>
            <person name="Leonard P."/>
            <person name="Levenez F."/>
            <person name="Lund O."/>
            <person name="Moumen B."/>
            <person name="Le Paslier D."/>
            <person name="Pons N."/>
            <person name="Pedersen O."/>
            <person name="Prifti E."/>
            <person name="Qin J."/>
            <person name="Raes J."/>
            <person name="Tap J."/>
            <person name="Tims S."/>
            <person name="Ussery D.W."/>
            <person name="Yamada T."/>
            <person name="MetaHit consortium"/>
            <person name="Renault P."/>
            <person name="Sicheritz-Ponten T."/>
            <person name="Bork P."/>
            <person name="Wang J."/>
            <person name="Brunak S."/>
            <person name="Ehrlich S.D."/>
        </authorList>
    </citation>
    <scope>NUCLEOTIDE SEQUENCE [LARGE SCALE GENOMIC DNA]</scope>
</reference>
<name>R7H414_9BACT</name>
<gene>
    <name evidence="1" type="ORF">BN741_01892</name>
</gene>
<accession>R7H414</accession>
<dbReference type="AlphaFoldDB" id="R7H414"/>
<comment type="caution">
    <text evidence="1">The sequence shown here is derived from an EMBL/GenBank/DDBJ whole genome shotgun (WGS) entry which is preliminary data.</text>
</comment>
<dbReference type="STRING" id="1263103.BN741_01892"/>
<sequence length="233" mass="26580">MENEKKVQVEMTAEQAEAFAAFQAKQKKEAEAAQRKADRETYAKMVDEEVAAVIPELRRLSDNIKVVKSKVYQNFAQVLDIKSNVLGITKDTQRTHTFTHSDGNMRLTLGYNCIDGYRDTVEDGIAMVKQYIESLATDEKTKSLVSAIMRLLSRDGMGNLKASRVLQLRKMAEESNDDKFMEGVKIIEEAYQPTMTRQFIRAEYKDKKGQWHIIPLSVTDADTDEEEEAEVKK</sequence>
<dbReference type="EMBL" id="CBIT010000225">
    <property type="protein sequence ID" value="CDE34100.1"/>
    <property type="molecule type" value="Genomic_DNA"/>
</dbReference>
<proteinExistence type="predicted"/>
<evidence type="ECO:0000313" key="2">
    <source>
        <dbReference type="Proteomes" id="UP000018072"/>
    </source>
</evidence>
<dbReference type="RefSeq" id="WP_022430990.1">
    <property type="nucleotide sequence ID" value="NZ_FR899310.1"/>
</dbReference>
<dbReference type="InterPro" id="IPR021505">
    <property type="entry name" value="Phage_B3_Orf6"/>
</dbReference>